<dbReference type="GO" id="GO:0045820">
    <property type="term" value="P:negative regulation of glycolytic process"/>
    <property type="evidence" value="ECO:0007669"/>
    <property type="project" value="TreeGrafter"/>
</dbReference>
<dbReference type="GO" id="GO:0005829">
    <property type="term" value="C:cytosol"/>
    <property type="evidence" value="ECO:0007669"/>
    <property type="project" value="TreeGrafter"/>
</dbReference>
<feature type="active site" description="Proton donor/acceptor" evidence="2">
    <location>
        <position position="87"/>
    </location>
</feature>
<dbReference type="SUPFAM" id="SSF53254">
    <property type="entry name" value="Phosphoglycerate mutase-like"/>
    <property type="match status" value="1"/>
</dbReference>
<dbReference type="GO" id="GO:0043456">
    <property type="term" value="P:regulation of pentose-phosphate shunt"/>
    <property type="evidence" value="ECO:0007669"/>
    <property type="project" value="TreeGrafter"/>
</dbReference>
<dbReference type="RefSeq" id="WP_044657793.1">
    <property type="nucleotide sequence ID" value="NZ_HG975478.1"/>
</dbReference>
<dbReference type="GeneID" id="61222118"/>
<keyword evidence="1" id="KW-0378">Hydrolase</keyword>
<dbReference type="PROSITE" id="PS00175">
    <property type="entry name" value="PG_MUTASE"/>
    <property type="match status" value="1"/>
</dbReference>
<feature type="binding site" evidence="3">
    <location>
        <position position="63"/>
    </location>
    <ligand>
        <name>substrate</name>
    </ligand>
</feature>
<evidence type="ECO:0000256" key="2">
    <source>
        <dbReference type="PIRSR" id="PIRSR613078-1"/>
    </source>
</evidence>
<evidence type="ECO:0000256" key="3">
    <source>
        <dbReference type="PIRSR" id="PIRSR613078-2"/>
    </source>
</evidence>
<dbReference type="GO" id="GO:0004331">
    <property type="term" value="F:fructose-2,6-bisphosphate 2-phosphatase activity"/>
    <property type="evidence" value="ECO:0007669"/>
    <property type="project" value="TreeGrafter"/>
</dbReference>
<dbReference type="Pfam" id="PF00300">
    <property type="entry name" value="His_Phos_1"/>
    <property type="match status" value="1"/>
</dbReference>
<gene>
    <name evidence="4" type="primary">gpm</name>
    <name evidence="4" type="ORF">PFCIRM138_02995</name>
</gene>
<dbReference type="InterPro" id="IPR013078">
    <property type="entry name" value="His_Pase_superF_clade-1"/>
</dbReference>
<dbReference type="AlphaFoldDB" id="A0A068VRK8"/>
<feature type="binding site" evidence="3">
    <location>
        <begin position="12"/>
        <end position="19"/>
    </location>
    <ligand>
        <name>substrate</name>
    </ligand>
</feature>
<proteinExistence type="predicted"/>
<feature type="active site" description="Tele-phosphohistidine intermediate" evidence="2">
    <location>
        <position position="13"/>
    </location>
</feature>
<dbReference type="PANTHER" id="PTHR46517">
    <property type="entry name" value="FRUCTOSE-2,6-BISPHOSPHATASE TIGAR"/>
    <property type="match status" value="1"/>
</dbReference>
<dbReference type="EMBL" id="LM676387">
    <property type="protein sequence ID" value="CEP25905.1"/>
    <property type="molecule type" value="Genomic_DNA"/>
</dbReference>
<dbReference type="Gene3D" id="3.40.50.1240">
    <property type="entry name" value="Phosphoglycerate mutase-like"/>
    <property type="match status" value="1"/>
</dbReference>
<protein>
    <submittedName>
        <fullName evidence="4">Phosphoglycerate mutase</fullName>
        <ecNumber evidence="4">5.4.2.-</ecNumber>
    </submittedName>
</protein>
<reference evidence="4" key="1">
    <citation type="submission" date="2014-08" db="EMBL/GenBank/DDBJ databases">
        <authorList>
            <person name="Falentin Helene"/>
        </authorList>
    </citation>
    <scope>NUCLEOTIDE SEQUENCE</scope>
</reference>
<dbReference type="SMART" id="SM00855">
    <property type="entry name" value="PGAM"/>
    <property type="match status" value="1"/>
</dbReference>
<dbReference type="CDD" id="cd07067">
    <property type="entry name" value="HP_PGM_like"/>
    <property type="match status" value="1"/>
</dbReference>
<organism evidence="4">
    <name type="scientific">Propionibacterium freudenreichii subsp. freudenreichii</name>
    <dbReference type="NCBI Taxonomy" id="66712"/>
    <lineage>
        <taxon>Bacteria</taxon>
        <taxon>Bacillati</taxon>
        <taxon>Actinomycetota</taxon>
        <taxon>Actinomycetes</taxon>
        <taxon>Propionibacteriales</taxon>
        <taxon>Propionibacteriaceae</taxon>
        <taxon>Propionibacterium</taxon>
    </lineage>
</organism>
<dbReference type="GO" id="GO:0016853">
    <property type="term" value="F:isomerase activity"/>
    <property type="evidence" value="ECO:0007669"/>
    <property type="project" value="UniProtKB-KW"/>
</dbReference>
<dbReference type="InterPro" id="IPR051695">
    <property type="entry name" value="Phosphoglycerate_Mutase"/>
</dbReference>
<evidence type="ECO:0000256" key="1">
    <source>
        <dbReference type="ARBA" id="ARBA00022801"/>
    </source>
</evidence>
<evidence type="ECO:0000313" key="4">
    <source>
        <dbReference type="EMBL" id="CEP25905.1"/>
    </source>
</evidence>
<sequence length="192" mass="20798">MLDRGIDFALVRHGESTGNIGGRVLGHELGPELTTLGRTQARGAAHGLTRWHADMLWSSDMVRARSTAQEIARTTRLPLNCTALLREQDHGAMDGLPVGDLVAQPTPAGREITEVRWGGGESIADVYARLRLFVMMVAARGARRVVVVGHGDMACAFTSMLAGLGHRDVAWDRLAHGQVRYLGWDGRALLPS</sequence>
<dbReference type="EC" id="5.4.2.-" evidence="4"/>
<keyword evidence="4" id="KW-0413">Isomerase</keyword>
<dbReference type="InterPro" id="IPR029033">
    <property type="entry name" value="His_PPase_superfam"/>
</dbReference>
<dbReference type="InterPro" id="IPR001345">
    <property type="entry name" value="PG/BPGM_mutase_AS"/>
</dbReference>
<dbReference type="PANTHER" id="PTHR46517:SF1">
    <property type="entry name" value="FRUCTOSE-2,6-BISPHOSPHATASE TIGAR"/>
    <property type="match status" value="1"/>
</dbReference>
<name>A0A068VRK8_PROFF</name>
<accession>A0A068VRK8</accession>